<keyword evidence="2" id="KW-0732">Signal</keyword>
<gene>
    <name evidence="3" type="ORF">HKT17_01145</name>
</gene>
<name>A0ABX6N217_9BURK</name>
<evidence type="ECO:0000313" key="3">
    <source>
        <dbReference type="EMBL" id="QJR28410.1"/>
    </source>
</evidence>
<dbReference type="EMBL" id="CP053084">
    <property type="protein sequence ID" value="QJR28410.1"/>
    <property type="molecule type" value="Genomic_DNA"/>
</dbReference>
<feature type="region of interest" description="Disordered" evidence="1">
    <location>
        <begin position="24"/>
        <end position="49"/>
    </location>
</feature>
<dbReference type="PROSITE" id="PS51257">
    <property type="entry name" value="PROKAR_LIPOPROTEIN"/>
    <property type="match status" value="1"/>
</dbReference>
<feature type="signal peptide" evidence="2">
    <location>
        <begin position="1"/>
        <end position="20"/>
    </location>
</feature>
<dbReference type="InterPro" id="IPR013783">
    <property type="entry name" value="Ig-like_fold"/>
</dbReference>
<dbReference type="Gene3D" id="2.60.40.10">
    <property type="entry name" value="Immunoglobulins"/>
    <property type="match status" value="1"/>
</dbReference>
<accession>A0ABX6N217</accession>
<evidence type="ECO:0008006" key="5">
    <source>
        <dbReference type="Google" id="ProtNLM"/>
    </source>
</evidence>
<proteinExistence type="predicted"/>
<feature type="chain" id="PRO_5046562549" description="DUF3604 domain-containing protein" evidence="2">
    <location>
        <begin position="21"/>
        <end position="809"/>
    </location>
</feature>
<dbReference type="Gene3D" id="3.20.20.140">
    <property type="entry name" value="Metal-dependent hydrolases"/>
    <property type="match status" value="1"/>
</dbReference>
<dbReference type="InterPro" id="IPR016195">
    <property type="entry name" value="Pol/histidinol_Pase-like"/>
</dbReference>
<dbReference type="Proteomes" id="UP000501130">
    <property type="component" value="Chromosome"/>
</dbReference>
<evidence type="ECO:0000313" key="4">
    <source>
        <dbReference type="Proteomes" id="UP000501130"/>
    </source>
</evidence>
<reference evidence="3 4" key="1">
    <citation type="submission" date="2020-05" db="EMBL/GenBank/DDBJ databases">
        <title>Compete genome of Limnobacter sp. SAORIC-580.</title>
        <authorList>
            <person name="Song J."/>
            <person name="Cho J.-C."/>
        </authorList>
    </citation>
    <scope>NUCLEOTIDE SEQUENCE [LARGE SCALE GENOMIC DNA]</scope>
    <source>
        <strain evidence="3 4">SAORIC-580</strain>
    </source>
</reference>
<evidence type="ECO:0000256" key="1">
    <source>
        <dbReference type="SAM" id="MobiDB-lite"/>
    </source>
</evidence>
<dbReference type="SUPFAM" id="SSF89550">
    <property type="entry name" value="PHP domain-like"/>
    <property type="match status" value="1"/>
</dbReference>
<sequence>MLYTTRILLPALLVSLLAACGGNDNTTPPTRVEGQETSPTLSAGSNQQAAERSTIELRATVQNTDQNSVVAYAWFPASEETVFFGDAGRSDESVLNLQLPQVNNDTSVEFVVQAQLSSGTVLEDRVQVTIQNTFDNALPVVNTNALPIQADNRLMASACDSTDSDGTIQTYQWRNETLNIQYEETSCNLNVQLPNSPESQTYTLRAIAIDNEAGLGFKLFNVTTPQRPANTAPVIQNASALPEPVRPGETLNLQVNASDADGDTLFYRWTQTDGAMLEISNADKAMAQVQIPPDLANQTLSFRIEVSDRANFQTSVSQRSVDASVRSNTSNNAGLLECLQDPTRVGCPLAGLLTAPPLGAQQPSSAQFSAGQCTPFYGGGVNGQGYSHLLGAMHEHTAYSDGQANTDPLQVYQQTRERGMDFVMSSDHSDNLAIPLALPDTDNCTDNPLSCLISDPDNLPNSLTKWRSTLNQANQVTGESPGLFTAMRGFEWTSDRFGHANVYLSKHNINAKLGPGYLVSMDLFWQWFVLSPQLGGGGDGLMIFNHPGREDALHGALLQIGEGVGQATRMAGALNALNVFQQGDPAYAFNDFKYVAPADYRVVGLEVFGKGDEYDTDGKFGSWYGHALDKGWYLGPAGSEDHHATDWGGSSLPKTVAITRANNQADIREAFLARRFYTVAQNENALRMTFEAVQASTRGQQRLPMGSRIGTQDNTVQFEVSVRSTQAMDPLQGMSFELFSSQSGPGTNEAQRYLPLQTQTGKNGRFTVSPADGKNWYFVRVKRGDRIVAVSAPIWIFKGSEPLPECAAL</sequence>
<dbReference type="RefSeq" id="WP_171097220.1">
    <property type="nucleotide sequence ID" value="NZ_CP053084.1"/>
</dbReference>
<keyword evidence="4" id="KW-1185">Reference proteome</keyword>
<protein>
    <recommendedName>
        <fullName evidence="5">DUF3604 domain-containing protein</fullName>
    </recommendedName>
</protein>
<dbReference type="Pfam" id="PF22352">
    <property type="entry name" value="K319L-like_PKD"/>
    <property type="match status" value="1"/>
</dbReference>
<organism evidence="3 4">
    <name type="scientific">Limnobacter profundi</name>
    <dbReference type="NCBI Taxonomy" id="2732163"/>
    <lineage>
        <taxon>Bacteria</taxon>
        <taxon>Pseudomonadati</taxon>
        <taxon>Pseudomonadota</taxon>
        <taxon>Betaproteobacteria</taxon>
        <taxon>Burkholderiales</taxon>
        <taxon>Burkholderiaceae</taxon>
        <taxon>Limnobacter</taxon>
    </lineage>
</organism>
<evidence type="ECO:0000256" key="2">
    <source>
        <dbReference type="SAM" id="SignalP"/>
    </source>
</evidence>